<feature type="transmembrane region" description="Helical" evidence="1">
    <location>
        <begin position="6"/>
        <end position="30"/>
    </location>
</feature>
<proteinExistence type="predicted"/>
<name>A0A9N6WTY3_9CAUD</name>
<organism evidence="2">
    <name type="scientific">Variovorax phage VAC_51</name>
    <dbReference type="NCBI Taxonomy" id="2985242"/>
    <lineage>
        <taxon>Viruses</taxon>
        <taxon>Duplodnaviria</taxon>
        <taxon>Heunggongvirae</taxon>
        <taxon>Uroviricota</taxon>
        <taxon>Caudoviricetes</taxon>
        <taxon>Autographivirales</taxon>
        <taxon>Autoscriptoviridae</taxon>
        <taxon>Trelivelvirus</taxon>
        <taxon>Trelivelvirus VAC51</taxon>
    </lineage>
</organism>
<gene>
    <name evidence="2" type="ORF">VAC51_00028</name>
</gene>
<reference evidence="2" key="1">
    <citation type="submission" date="2022-10" db="EMBL/GenBank/DDBJ databases">
        <authorList>
            <person name="Meaden S."/>
        </authorList>
    </citation>
    <scope>NUCLEOTIDE SEQUENCE</scope>
</reference>
<keyword evidence="1" id="KW-0812">Transmembrane</keyword>
<evidence type="ECO:0000256" key="1">
    <source>
        <dbReference type="SAM" id="Phobius"/>
    </source>
</evidence>
<evidence type="ECO:0000313" key="2">
    <source>
        <dbReference type="EMBL" id="CAI3971358.1"/>
    </source>
</evidence>
<keyword evidence="1" id="KW-0472">Membrane</keyword>
<protein>
    <submittedName>
        <fullName evidence="2">Uncharacterized protein</fullName>
    </submittedName>
</protein>
<keyword evidence="1" id="KW-1133">Transmembrane helix</keyword>
<dbReference type="EMBL" id="OX359471">
    <property type="protein sequence ID" value="CAI3971358.1"/>
    <property type="molecule type" value="Genomic_DNA"/>
</dbReference>
<accession>A0A9N6WTY3</accession>
<sequence length="32" mass="3622">MKHWPWGTIAVVAAFSVPYGVIVFEAIVYITR</sequence>